<organism evidence="3">
    <name type="scientific">Desulfacinum infernum</name>
    <dbReference type="NCBI Taxonomy" id="35837"/>
    <lineage>
        <taxon>Bacteria</taxon>
        <taxon>Pseudomonadati</taxon>
        <taxon>Thermodesulfobacteriota</taxon>
        <taxon>Syntrophobacteria</taxon>
        <taxon>Syntrophobacterales</taxon>
        <taxon>Syntrophobacteraceae</taxon>
        <taxon>Desulfacinum</taxon>
    </lineage>
</organism>
<dbReference type="EMBL" id="DSTK01000013">
    <property type="protein sequence ID" value="HFK96652.1"/>
    <property type="molecule type" value="Genomic_DNA"/>
</dbReference>
<evidence type="ECO:0000256" key="1">
    <source>
        <dbReference type="ARBA" id="ARBA00023004"/>
    </source>
</evidence>
<name>A0A832E9W7_9BACT</name>
<reference evidence="3" key="1">
    <citation type="journal article" date="2020" name="mSystems">
        <title>Genome- and Community-Level Interaction Insights into Carbon Utilization and Element Cycling Functions of Hydrothermarchaeota in Hydrothermal Sediment.</title>
        <authorList>
            <person name="Zhou Z."/>
            <person name="Liu Y."/>
            <person name="Xu W."/>
            <person name="Pan J."/>
            <person name="Luo Z.H."/>
            <person name="Li M."/>
        </authorList>
    </citation>
    <scope>NUCLEOTIDE SEQUENCE [LARGE SCALE GENOMIC DNA]</scope>
    <source>
        <strain evidence="3">SpSt-456</strain>
    </source>
</reference>
<comment type="caution">
    <text evidence="3">The sequence shown here is derived from an EMBL/GenBank/DDBJ whole genome shotgun (WGS) entry which is preliminary data.</text>
</comment>
<dbReference type="InterPro" id="IPR008988">
    <property type="entry name" value="Transcriptional_repressor_C"/>
</dbReference>
<feature type="domain" description="Ferrous iron transporter FeoA-like" evidence="2">
    <location>
        <begin position="24"/>
        <end position="95"/>
    </location>
</feature>
<evidence type="ECO:0000313" key="3">
    <source>
        <dbReference type="EMBL" id="HFK96652.1"/>
    </source>
</evidence>
<evidence type="ECO:0000259" key="2">
    <source>
        <dbReference type="SMART" id="SM00899"/>
    </source>
</evidence>
<keyword evidence="1" id="KW-0408">Iron</keyword>
<accession>A0A832E9W7</accession>
<dbReference type="InterPro" id="IPR038157">
    <property type="entry name" value="FeoA_core_dom"/>
</dbReference>
<gene>
    <name evidence="3" type="ORF">ENS06_04930</name>
</gene>
<proteinExistence type="predicted"/>
<dbReference type="SUPFAM" id="SSF50037">
    <property type="entry name" value="C-terminal domain of transcriptional repressors"/>
    <property type="match status" value="1"/>
</dbReference>
<dbReference type="InterPro" id="IPR053184">
    <property type="entry name" value="FeoA-like"/>
</dbReference>
<dbReference type="AlphaFoldDB" id="A0A832E9W7"/>
<dbReference type="PANTHER" id="PTHR43151">
    <property type="entry name" value="FEOA FAMILY PROTEIN"/>
    <property type="match status" value="1"/>
</dbReference>
<dbReference type="InterPro" id="IPR007167">
    <property type="entry name" value="Fe-transptr_FeoA-like"/>
</dbReference>
<protein>
    <submittedName>
        <fullName evidence="3">Ferrous iron transport protein A</fullName>
    </submittedName>
</protein>
<dbReference type="SMART" id="SM00899">
    <property type="entry name" value="FeoA"/>
    <property type="match status" value="1"/>
</dbReference>
<sequence length="98" mass="10470">MRWWPMMRCFSPCRADDGCRDSVVPLSQAPAGRRLLVQRIEGGRNLCARMAALGIYPGAEVEVLCAGCDRPCLIKVHGSTLSLGAGVSNKILVCGLPA</sequence>
<dbReference type="Pfam" id="PF04023">
    <property type="entry name" value="FeoA"/>
    <property type="match status" value="1"/>
</dbReference>
<dbReference type="GO" id="GO:0046914">
    <property type="term" value="F:transition metal ion binding"/>
    <property type="evidence" value="ECO:0007669"/>
    <property type="project" value="InterPro"/>
</dbReference>
<dbReference type="Gene3D" id="2.30.30.90">
    <property type="match status" value="1"/>
</dbReference>
<dbReference type="PANTHER" id="PTHR43151:SF1">
    <property type="entry name" value="SSR2333 PROTEIN"/>
    <property type="match status" value="1"/>
</dbReference>